<gene>
    <name evidence="2" type="primary">ATP8</name>
</gene>
<evidence type="ECO:0000256" key="1">
    <source>
        <dbReference type="SAM" id="Phobius"/>
    </source>
</evidence>
<organism evidence="2">
    <name type="scientific">Scelimena sp. 1 XDL-2023a</name>
    <dbReference type="NCBI Taxonomy" id="3071528"/>
    <lineage>
        <taxon>Eukaryota</taxon>
        <taxon>Metazoa</taxon>
        <taxon>Ecdysozoa</taxon>
        <taxon>Arthropoda</taxon>
        <taxon>Hexapoda</taxon>
        <taxon>Insecta</taxon>
        <taxon>Pterygota</taxon>
        <taxon>Neoptera</taxon>
        <taxon>Polyneoptera</taxon>
        <taxon>Orthoptera</taxon>
        <taxon>Caelifera</taxon>
        <taxon>Acrididea</taxon>
        <taxon>Tetrigoidea</taxon>
        <taxon>Tetrigidae</taxon>
        <taxon>Scelimeninae</taxon>
        <taxon>Scelimena</taxon>
    </lineage>
</organism>
<keyword evidence="2" id="KW-0496">Mitochondrion</keyword>
<dbReference type="EMBL" id="OR333957">
    <property type="protein sequence ID" value="WME17537.1"/>
    <property type="molecule type" value="Genomic_DNA"/>
</dbReference>
<geneLocation type="mitochondrion" evidence="2"/>
<proteinExistence type="predicted"/>
<reference evidence="2" key="1">
    <citation type="submission" date="2023-07" db="EMBL/GenBank/DDBJ databases">
        <authorList>
            <person name="Qin Y."/>
            <person name="Li X."/>
            <person name="Chen Y."/>
            <person name="Deng W."/>
        </authorList>
    </citation>
    <scope>NUCLEOTIDE SEQUENCE</scope>
</reference>
<evidence type="ECO:0000313" key="2">
    <source>
        <dbReference type="EMBL" id="WME17537.1"/>
    </source>
</evidence>
<keyword evidence="1" id="KW-1133">Transmembrane helix</keyword>
<dbReference type="AlphaFoldDB" id="A0AA50RPD1"/>
<name>A0AA50RPD1_9ORTH</name>
<keyword evidence="1" id="KW-0812">Transmembrane</keyword>
<sequence length="52" mass="6224">MPQMSNMWWLPLAVYFSVTLMIMNTMIFSIKSVITSKKNLSMKKNNPLIWKW</sequence>
<accession>A0AA50RPD1</accession>
<feature type="transmembrane region" description="Helical" evidence="1">
    <location>
        <begin position="12"/>
        <end position="34"/>
    </location>
</feature>
<protein>
    <submittedName>
        <fullName evidence="2">ATP synthase F0 subunit 8</fullName>
    </submittedName>
</protein>
<keyword evidence="1" id="KW-0472">Membrane</keyword>